<dbReference type="Gene3D" id="3.40.50.300">
    <property type="entry name" value="P-loop containing nucleotide triphosphate hydrolases"/>
    <property type="match status" value="2"/>
</dbReference>
<evidence type="ECO:0000256" key="3">
    <source>
        <dbReference type="ARBA" id="ARBA00022679"/>
    </source>
</evidence>
<dbReference type="EMBL" id="BJZO01000033">
    <property type="protein sequence ID" value="GEO81317.1"/>
    <property type="molecule type" value="Genomic_DNA"/>
</dbReference>
<dbReference type="GO" id="GO:0005524">
    <property type="term" value="F:ATP binding"/>
    <property type="evidence" value="ECO:0007669"/>
    <property type="project" value="InterPro"/>
</dbReference>
<organism evidence="8 9">
    <name type="scientific">Pararhodospirillum oryzae</name>
    <dbReference type="NCBI Taxonomy" id="478448"/>
    <lineage>
        <taxon>Bacteria</taxon>
        <taxon>Pseudomonadati</taxon>
        <taxon>Pseudomonadota</taxon>
        <taxon>Alphaproteobacteria</taxon>
        <taxon>Rhodospirillales</taxon>
        <taxon>Rhodospirillaceae</taxon>
        <taxon>Pararhodospirillum</taxon>
    </lineage>
</organism>
<dbReference type="InterPro" id="IPR030665">
    <property type="entry name" value="KaiC"/>
</dbReference>
<feature type="domain" description="KaiC" evidence="7">
    <location>
        <begin position="10"/>
        <end position="253"/>
    </location>
</feature>
<dbReference type="InterPro" id="IPR027417">
    <property type="entry name" value="P-loop_NTPase"/>
</dbReference>
<name>A0A512H785_9PROT</name>
<evidence type="ECO:0000313" key="8">
    <source>
        <dbReference type="EMBL" id="GEO81317.1"/>
    </source>
</evidence>
<evidence type="ECO:0000256" key="2">
    <source>
        <dbReference type="ARBA" id="ARBA00022553"/>
    </source>
</evidence>
<evidence type="ECO:0000256" key="5">
    <source>
        <dbReference type="ARBA" id="ARBA00022777"/>
    </source>
</evidence>
<dbReference type="OrthoDB" id="9787927at2"/>
<keyword evidence="6" id="KW-0378">Hydrolase</keyword>
<evidence type="ECO:0000256" key="4">
    <source>
        <dbReference type="ARBA" id="ARBA00022737"/>
    </source>
</evidence>
<proteinExistence type="predicted"/>
<gene>
    <name evidence="8" type="ORF">ROR02_14480</name>
</gene>
<keyword evidence="4" id="KW-0677">Repeat</keyword>
<evidence type="ECO:0000256" key="6">
    <source>
        <dbReference type="ARBA" id="ARBA00022801"/>
    </source>
</evidence>
<dbReference type="GO" id="GO:0006355">
    <property type="term" value="P:regulation of DNA-templated transcription"/>
    <property type="evidence" value="ECO:0007669"/>
    <property type="project" value="InterPro"/>
</dbReference>
<sequence>MKQPSVNEIEKQSTGIPGFDLIAYGGLPRGRTTLLVGTAGSAKTIFSIQFLAAGIEQARQGAVFVTFEEMIGDIRHNVSGFGWDIARWEREGMWAFVDAAPRPLDDGEVVGAFDLGALLARIEHAVRTVNAKRVVLDSLGAVFTRLGEASILRNELLRISAALKAMGVTTIMTAERENDEGPLTRQGIEEFVADNVVIVRNVKDGERRRRTCEVLKFRGAYHQKGEFPFAILPGAGIQVIPLSAIELRQSSSELRIPSGSGDLDDMCGGGFFRDSIVLVSGATGTGKTLMCTHFLNGGLMAGERCLLFAFEESRQQLFRNASGWGVDFKSAEESGQLRVVCDYPEVASIEDHMITIKQVIEEFKPDRLAIDSLSAIERISSDRGFREFVIGLTSFIKHGEIAALFTSNTPTLMGGSSVTETHISSITDSIILLRYVETFGEISRGVMVLKMRGSFHDKEIREFNIDGTGMHIGRPFRNMTGILAGNPHHVTTSEADRLEGLFTEGAR</sequence>
<dbReference type="EC" id="2.7.11.1" evidence="1"/>
<dbReference type="GO" id="GO:0003677">
    <property type="term" value="F:DNA binding"/>
    <property type="evidence" value="ECO:0007669"/>
    <property type="project" value="InterPro"/>
</dbReference>
<dbReference type="CDD" id="cd19484">
    <property type="entry name" value="KaiC_C"/>
    <property type="match status" value="1"/>
</dbReference>
<dbReference type="Proteomes" id="UP000321567">
    <property type="component" value="Unassembled WGS sequence"/>
</dbReference>
<dbReference type="InterPro" id="IPR013503">
    <property type="entry name" value="Circadian_KaiC_bact"/>
</dbReference>
<dbReference type="InterPro" id="IPR014774">
    <property type="entry name" value="KaiC-like_dom"/>
</dbReference>
<keyword evidence="2" id="KW-0597">Phosphoprotein</keyword>
<dbReference type="RefSeq" id="WP_147163356.1">
    <property type="nucleotide sequence ID" value="NZ_BJZO01000033.1"/>
</dbReference>
<keyword evidence="9" id="KW-1185">Reference proteome</keyword>
<comment type="caution">
    <text evidence="8">The sequence shown here is derived from an EMBL/GenBank/DDBJ whole genome shotgun (WGS) entry which is preliminary data.</text>
</comment>
<dbReference type="InterPro" id="IPR047222">
    <property type="entry name" value="KaiC_C"/>
</dbReference>
<accession>A0A512H785</accession>
<dbReference type="AlphaFoldDB" id="A0A512H785"/>
<dbReference type="GO" id="GO:0004674">
    <property type="term" value="F:protein serine/threonine kinase activity"/>
    <property type="evidence" value="ECO:0007669"/>
    <property type="project" value="UniProtKB-EC"/>
</dbReference>
<dbReference type="InterPro" id="IPR051347">
    <property type="entry name" value="Circadian_clock_KaiC-rel"/>
</dbReference>
<keyword evidence="5" id="KW-0418">Kinase</keyword>
<dbReference type="GO" id="GO:0016787">
    <property type="term" value="F:hydrolase activity"/>
    <property type="evidence" value="ECO:0007669"/>
    <property type="project" value="UniProtKB-KW"/>
</dbReference>
<evidence type="ECO:0000259" key="7">
    <source>
        <dbReference type="PROSITE" id="PS51146"/>
    </source>
</evidence>
<dbReference type="GO" id="GO:0042752">
    <property type="term" value="P:regulation of circadian rhythm"/>
    <property type="evidence" value="ECO:0007669"/>
    <property type="project" value="InterPro"/>
</dbReference>
<evidence type="ECO:0000256" key="1">
    <source>
        <dbReference type="ARBA" id="ARBA00012513"/>
    </source>
</evidence>
<dbReference type="GO" id="GO:0000287">
    <property type="term" value="F:magnesium ion binding"/>
    <property type="evidence" value="ECO:0007669"/>
    <property type="project" value="InterPro"/>
</dbReference>
<dbReference type="NCBIfam" id="NF006799">
    <property type="entry name" value="PRK09302.1"/>
    <property type="match status" value="1"/>
</dbReference>
<feature type="domain" description="KaiC" evidence="7">
    <location>
        <begin position="254"/>
        <end position="486"/>
    </location>
</feature>
<dbReference type="Pfam" id="PF06745">
    <property type="entry name" value="ATPase"/>
    <property type="match status" value="2"/>
</dbReference>
<dbReference type="PANTHER" id="PTHR42926">
    <property type="match status" value="1"/>
</dbReference>
<dbReference type="SUPFAM" id="SSF52540">
    <property type="entry name" value="P-loop containing nucleoside triphosphate hydrolases"/>
    <property type="match status" value="2"/>
</dbReference>
<dbReference type="PROSITE" id="PS51146">
    <property type="entry name" value="KAIC"/>
    <property type="match status" value="2"/>
</dbReference>
<reference evidence="8 9" key="1">
    <citation type="submission" date="2019-07" db="EMBL/GenBank/DDBJ databases">
        <title>Whole genome shotgun sequence of Rhodospirillum oryzae NBRC 107573.</title>
        <authorList>
            <person name="Hosoyama A."/>
            <person name="Uohara A."/>
            <person name="Ohji S."/>
            <person name="Ichikawa N."/>
        </authorList>
    </citation>
    <scope>NUCLEOTIDE SEQUENCE [LARGE SCALE GENOMIC DNA]</scope>
    <source>
        <strain evidence="8 9">NBRC 107573</strain>
    </source>
</reference>
<evidence type="ECO:0000313" key="9">
    <source>
        <dbReference type="Proteomes" id="UP000321567"/>
    </source>
</evidence>
<dbReference type="PIRSF" id="PIRSF039117">
    <property type="entry name" value="KaiC"/>
    <property type="match status" value="1"/>
</dbReference>
<dbReference type="InterPro" id="IPR010624">
    <property type="entry name" value="KaiC_dom"/>
</dbReference>
<dbReference type="NCBIfam" id="TIGR02655">
    <property type="entry name" value="circ_KaiC"/>
    <property type="match status" value="1"/>
</dbReference>
<keyword evidence="3" id="KW-0808">Transferase</keyword>
<dbReference type="PANTHER" id="PTHR42926:SF1">
    <property type="entry name" value="CIRCADIAN CLOCK OSCILLATOR PROTEIN KAIC 1"/>
    <property type="match status" value="1"/>
</dbReference>
<protein>
    <recommendedName>
        <fullName evidence="1">non-specific serine/threonine protein kinase</fullName>
        <ecNumber evidence="1">2.7.11.1</ecNumber>
    </recommendedName>
</protein>